<evidence type="ECO:0000313" key="1">
    <source>
        <dbReference type="EMBL" id="MBB6036539.1"/>
    </source>
</evidence>
<accession>A0A841FVN0</accession>
<dbReference type="InterPro" id="IPR015943">
    <property type="entry name" value="WD40/YVTN_repeat-like_dom_sf"/>
</dbReference>
<keyword evidence="1" id="KW-0560">Oxidoreductase</keyword>
<reference evidence="1 2" key="1">
    <citation type="submission" date="2020-08" db="EMBL/GenBank/DDBJ databases">
        <title>Genomic Encyclopedia of Type Strains, Phase IV (KMG-IV): sequencing the most valuable type-strain genomes for metagenomic binning, comparative biology and taxonomic classification.</title>
        <authorList>
            <person name="Goeker M."/>
        </authorList>
    </citation>
    <scope>NUCLEOTIDE SEQUENCE [LARGE SCALE GENOMIC DNA]</scope>
    <source>
        <strain evidence="1 2">YIM 65646</strain>
    </source>
</reference>
<gene>
    <name evidence="1" type="ORF">HNR73_004410</name>
</gene>
<proteinExistence type="predicted"/>
<dbReference type="Proteomes" id="UP000548476">
    <property type="component" value="Unassembled WGS sequence"/>
</dbReference>
<sequence>MRYVVHGDKVFPEGITEDPDGRGFYVSGSADGTIYRGERGVPDTEVWQEAGSDGRDCALGMAADPYGRLLVCGGKDGVLYAYDLATGALVARRAVGTEPTLLNDVCVLGDHAYVTDSLRPVVWRFGLGADGVGEAEELVGLTSHDPGDAYLNGIVPTPDGDGLLVAAQGTGELWRVEVATRTASRVDLGGVPVNGDGMVWVGDVLYVCDNTDEPDGSVRYWLTALRLDGTHRAVLAGRWEQRPEDTPTTVAHVGGRLLLVHSQFAMRRLGRPVEPPFTVGELDPPL</sequence>
<dbReference type="EMBL" id="JACHGT010000009">
    <property type="protein sequence ID" value="MBB6036539.1"/>
    <property type="molecule type" value="Genomic_DNA"/>
</dbReference>
<dbReference type="AlphaFoldDB" id="A0A841FVN0"/>
<keyword evidence="2" id="KW-1185">Reference proteome</keyword>
<dbReference type="RefSeq" id="WP_184789376.1">
    <property type="nucleotide sequence ID" value="NZ_BONT01000030.1"/>
</dbReference>
<organism evidence="1 2">
    <name type="scientific">Phytomonospora endophytica</name>
    <dbReference type="NCBI Taxonomy" id="714109"/>
    <lineage>
        <taxon>Bacteria</taxon>
        <taxon>Bacillati</taxon>
        <taxon>Actinomycetota</taxon>
        <taxon>Actinomycetes</taxon>
        <taxon>Micromonosporales</taxon>
        <taxon>Micromonosporaceae</taxon>
        <taxon>Phytomonospora</taxon>
    </lineage>
</organism>
<comment type="caution">
    <text evidence="1">The sequence shown here is derived from an EMBL/GenBank/DDBJ whole genome shotgun (WGS) entry which is preliminary data.</text>
</comment>
<dbReference type="EC" id="1.15.1.1" evidence="1"/>
<dbReference type="Gene3D" id="2.130.10.10">
    <property type="entry name" value="YVTN repeat-like/Quinoprotein amine dehydrogenase"/>
    <property type="match status" value="1"/>
</dbReference>
<dbReference type="SUPFAM" id="SSF63829">
    <property type="entry name" value="Calcium-dependent phosphotriesterase"/>
    <property type="match status" value="1"/>
</dbReference>
<dbReference type="GO" id="GO:0004784">
    <property type="term" value="F:superoxide dismutase activity"/>
    <property type="evidence" value="ECO:0007669"/>
    <property type="project" value="UniProtKB-EC"/>
</dbReference>
<evidence type="ECO:0000313" key="2">
    <source>
        <dbReference type="Proteomes" id="UP000548476"/>
    </source>
</evidence>
<name>A0A841FVN0_9ACTN</name>
<protein>
    <submittedName>
        <fullName evidence="1">Cu-Zn family superoxide dismutase</fullName>
        <ecNumber evidence="1">1.15.1.1</ecNumber>
    </submittedName>
</protein>